<comment type="caution">
    <text evidence="1">The sequence shown here is derived from an EMBL/GenBank/DDBJ whole genome shotgun (WGS) entry which is preliminary data.</text>
</comment>
<evidence type="ECO:0000313" key="2">
    <source>
        <dbReference type="Proteomes" id="UP001328107"/>
    </source>
</evidence>
<name>A0AAN5ICR9_9BILA</name>
<protein>
    <submittedName>
        <fullName evidence="1">Uncharacterized protein</fullName>
    </submittedName>
</protein>
<proteinExistence type="predicted"/>
<keyword evidence="2" id="KW-1185">Reference proteome</keyword>
<feature type="non-terminal residue" evidence="1">
    <location>
        <position position="168"/>
    </location>
</feature>
<evidence type="ECO:0000313" key="1">
    <source>
        <dbReference type="EMBL" id="GMR61423.1"/>
    </source>
</evidence>
<gene>
    <name evidence="1" type="ORF">PMAYCL1PPCAC_31618</name>
</gene>
<dbReference type="AlphaFoldDB" id="A0AAN5ICR9"/>
<dbReference type="EMBL" id="BTRK01000006">
    <property type="protein sequence ID" value="GMR61423.1"/>
    <property type="molecule type" value="Genomic_DNA"/>
</dbReference>
<reference evidence="2" key="1">
    <citation type="submission" date="2022-10" db="EMBL/GenBank/DDBJ databases">
        <title>Genome assembly of Pristionchus species.</title>
        <authorList>
            <person name="Yoshida K."/>
            <person name="Sommer R.J."/>
        </authorList>
    </citation>
    <scope>NUCLEOTIDE SEQUENCE [LARGE SCALE GENOMIC DNA]</scope>
    <source>
        <strain evidence="2">RS5460</strain>
    </source>
</reference>
<accession>A0AAN5ICR9</accession>
<sequence length="168" mass="19619">SLDVVYTSPLSLLAWKLREPGAQIGSKYRQSKTFGYFFQWEKNDAEVQKKMILLVRDYLSKGIKSVRLDGNDIRTFCKILDGVKVKQLDLEIYGELPDGCILKFAKYRQIDQLYIDVKEFTDSSPVKFLQDISSQFRTIHIQSRTIDTFFGSDEEWEPTILDIFTRKL</sequence>
<feature type="non-terminal residue" evidence="1">
    <location>
        <position position="1"/>
    </location>
</feature>
<organism evidence="1 2">
    <name type="scientific">Pristionchus mayeri</name>
    <dbReference type="NCBI Taxonomy" id="1317129"/>
    <lineage>
        <taxon>Eukaryota</taxon>
        <taxon>Metazoa</taxon>
        <taxon>Ecdysozoa</taxon>
        <taxon>Nematoda</taxon>
        <taxon>Chromadorea</taxon>
        <taxon>Rhabditida</taxon>
        <taxon>Rhabditina</taxon>
        <taxon>Diplogasteromorpha</taxon>
        <taxon>Diplogasteroidea</taxon>
        <taxon>Neodiplogasteridae</taxon>
        <taxon>Pristionchus</taxon>
    </lineage>
</organism>
<dbReference type="Proteomes" id="UP001328107">
    <property type="component" value="Unassembled WGS sequence"/>
</dbReference>